<organism evidence="2 3">
    <name type="scientific">Candidatus Jettenia caeni</name>
    <dbReference type="NCBI Taxonomy" id="247490"/>
    <lineage>
        <taxon>Bacteria</taxon>
        <taxon>Pseudomonadati</taxon>
        <taxon>Planctomycetota</taxon>
        <taxon>Candidatus Brocadiia</taxon>
        <taxon>Candidatus Brocadiales</taxon>
        <taxon>Candidatus Brocadiaceae</taxon>
        <taxon>Candidatus Jettenia</taxon>
    </lineage>
</organism>
<sequence length="318" mass="36059">MKQTRTGIWTKKSYGKIVSLHHRFLICICTLFCYILFAILLFTLLQAEEFSEKKPDLTLSNFFSEGWKFGQWEEPKQAPDQAPRFRLLKIPATVFEREVRMNYSFTNNGDRGKIDEHEWEFEFEMPISRRLLLEIEPTIVSLSPNNGNDHSGIGDTSLITRVMLLETRNTTFLSILDVKFPTGDEDLGLGSGMTTISPGVGMWRDLGRRFAFHGFFGLDIPAGGKTDDDPDTTVVYGTALTKTITPKDAPFFGNLTLFVELNGSSDVGTDDDTTVVSILPGVRWNLGHEFWLMPGIEFPVIGQDEFDSRIWFSVLKDF</sequence>
<proteinExistence type="predicted"/>
<gene>
    <name evidence="2" type="ORF">KSU1_C0284</name>
</gene>
<dbReference type="STRING" id="247490.KSU1_C0284"/>
<dbReference type="InterPro" id="IPR025737">
    <property type="entry name" value="FApF"/>
</dbReference>
<accession>I3IJI5</accession>
<evidence type="ECO:0000313" key="2">
    <source>
        <dbReference type="EMBL" id="GAB61880.1"/>
    </source>
</evidence>
<dbReference type="Proteomes" id="UP000002985">
    <property type="component" value="Unassembled WGS sequence"/>
</dbReference>
<evidence type="ECO:0000256" key="1">
    <source>
        <dbReference type="SAM" id="Phobius"/>
    </source>
</evidence>
<keyword evidence="1" id="KW-1133">Transmembrane helix</keyword>
<comment type="caution">
    <text evidence="2">The sequence shown here is derived from an EMBL/GenBank/DDBJ whole genome shotgun (WGS) entry which is preliminary data.</text>
</comment>
<dbReference type="eggNOG" id="COG4313">
    <property type="taxonomic scope" value="Bacteria"/>
</dbReference>
<dbReference type="Pfam" id="PF13557">
    <property type="entry name" value="Phenol_MetA_deg"/>
    <property type="match status" value="1"/>
</dbReference>
<name>I3IJI5_9BACT</name>
<keyword evidence="1" id="KW-0812">Transmembrane</keyword>
<dbReference type="AlphaFoldDB" id="I3IJI5"/>
<dbReference type="EMBL" id="BAFH01000003">
    <property type="protein sequence ID" value="GAB61880.1"/>
    <property type="molecule type" value="Genomic_DNA"/>
</dbReference>
<reference evidence="2 3" key="1">
    <citation type="journal article" date="2012" name="FEBS Lett.">
        <title>Anammox organism KSU-1 expresses a NirK-type copper-containing nitrite reductase instead of a NirS-type with cytochrome cd1.</title>
        <authorList>
            <person name="Hira D."/>
            <person name="Toh H."/>
            <person name="Migita C.T."/>
            <person name="Okubo H."/>
            <person name="Nishiyama T."/>
            <person name="Hattori M."/>
            <person name="Furukawa K."/>
            <person name="Fujii T."/>
        </authorList>
    </citation>
    <scope>NUCLEOTIDE SEQUENCE [LARGE SCALE GENOMIC DNA]</scope>
</reference>
<keyword evidence="1" id="KW-0472">Membrane</keyword>
<keyword evidence="3" id="KW-1185">Reference proteome</keyword>
<protein>
    <submittedName>
        <fullName evidence="2">Uncharacterized protein</fullName>
    </submittedName>
</protein>
<dbReference type="OrthoDB" id="263621at2"/>
<feature type="transmembrane region" description="Helical" evidence="1">
    <location>
        <begin position="20"/>
        <end position="45"/>
    </location>
</feature>
<evidence type="ECO:0000313" key="3">
    <source>
        <dbReference type="Proteomes" id="UP000002985"/>
    </source>
</evidence>